<proteinExistence type="inferred from homology"/>
<comment type="similarity">
    <text evidence="2">Belongs to the glyceraldehyde-3-phosphate dehydrogenase family.</text>
</comment>
<accession>A0A7J8ER46</accession>
<dbReference type="SMART" id="SM00846">
    <property type="entry name" value="Gp_dh_N"/>
    <property type="match status" value="1"/>
</dbReference>
<evidence type="ECO:0000256" key="8">
    <source>
        <dbReference type="ARBA" id="ARBA00023152"/>
    </source>
</evidence>
<dbReference type="GO" id="GO:0005829">
    <property type="term" value="C:cytosol"/>
    <property type="evidence" value="ECO:0007669"/>
    <property type="project" value="TreeGrafter"/>
</dbReference>
<protein>
    <recommendedName>
        <fullName evidence="4">Glyceraldehyde-3-phosphate dehydrogenase</fullName>
        <ecNumber evidence="3">1.2.1.12</ecNumber>
    </recommendedName>
</protein>
<dbReference type="Gene3D" id="3.40.50.720">
    <property type="entry name" value="NAD(P)-binding Rossmann-like Domain"/>
    <property type="match status" value="1"/>
</dbReference>
<dbReference type="EC" id="1.2.1.12" evidence="3"/>
<keyword evidence="6" id="KW-0560">Oxidoreductase</keyword>
<dbReference type="GO" id="GO:0004365">
    <property type="term" value="F:glyceraldehyde-3-phosphate dehydrogenase (NAD+) (phosphorylating) activity"/>
    <property type="evidence" value="ECO:0007669"/>
    <property type="project" value="UniProtKB-EC"/>
</dbReference>
<feature type="domain" description="Glyceraldehyde 3-phosphate dehydrogenase NAD(P) binding" evidence="10">
    <location>
        <begin position="2"/>
        <end position="124"/>
    </location>
</feature>
<dbReference type="Pfam" id="PF00044">
    <property type="entry name" value="Gp_dh_N"/>
    <property type="match status" value="1"/>
</dbReference>
<evidence type="ECO:0000256" key="3">
    <source>
        <dbReference type="ARBA" id="ARBA00013119"/>
    </source>
</evidence>
<evidence type="ECO:0000313" key="11">
    <source>
        <dbReference type="EMBL" id="KAF6437988.1"/>
    </source>
</evidence>
<dbReference type="InParanoid" id="A0A7J8ER46"/>
<evidence type="ECO:0000256" key="2">
    <source>
        <dbReference type="ARBA" id="ARBA00007406"/>
    </source>
</evidence>
<comment type="pathway">
    <text evidence="1">Carbohydrate degradation; glycolysis; pyruvate from D-glyceraldehyde 3-phosphate: step 1/5.</text>
</comment>
<evidence type="ECO:0000256" key="6">
    <source>
        <dbReference type="ARBA" id="ARBA00023002"/>
    </source>
</evidence>
<dbReference type="InterPro" id="IPR020831">
    <property type="entry name" value="GlycerAld/Erythrose_P_DH"/>
</dbReference>
<evidence type="ECO:0000256" key="5">
    <source>
        <dbReference type="ARBA" id="ARBA00022490"/>
    </source>
</evidence>
<organism evidence="11 12">
    <name type="scientific">Molossus molossus</name>
    <name type="common">Pallas' mastiff bat</name>
    <name type="synonym">Vespertilio molossus</name>
    <dbReference type="NCBI Taxonomy" id="27622"/>
    <lineage>
        <taxon>Eukaryota</taxon>
        <taxon>Metazoa</taxon>
        <taxon>Chordata</taxon>
        <taxon>Craniata</taxon>
        <taxon>Vertebrata</taxon>
        <taxon>Euteleostomi</taxon>
        <taxon>Mammalia</taxon>
        <taxon>Eutheria</taxon>
        <taxon>Laurasiatheria</taxon>
        <taxon>Chiroptera</taxon>
        <taxon>Yangochiroptera</taxon>
        <taxon>Molossidae</taxon>
        <taxon>Molossus</taxon>
    </lineage>
</organism>
<reference evidence="11 12" key="1">
    <citation type="journal article" date="2020" name="Nature">
        <title>Six reference-quality genomes reveal evolution of bat adaptations.</title>
        <authorList>
            <person name="Jebb D."/>
            <person name="Huang Z."/>
            <person name="Pippel M."/>
            <person name="Hughes G.M."/>
            <person name="Lavrichenko K."/>
            <person name="Devanna P."/>
            <person name="Winkler S."/>
            <person name="Jermiin L.S."/>
            <person name="Skirmuntt E.C."/>
            <person name="Katzourakis A."/>
            <person name="Burkitt-Gray L."/>
            <person name="Ray D.A."/>
            <person name="Sullivan K.A.M."/>
            <person name="Roscito J.G."/>
            <person name="Kirilenko B.M."/>
            <person name="Davalos L.M."/>
            <person name="Corthals A.P."/>
            <person name="Power M.L."/>
            <person name="Jones G."/>
            <person name="Ransome R.D."/>
            <person name="Dechmann D.K.N."/>
            <person name="Locatelli A.G."/>
            <person name="Puechmaille S.J."/>
            <person name="Fedrigo O."/>
            <person name="Jarvis E.D."/>
            <person name="Hiller M."/>
            <person name="Vernes S.C."/>
            <person name="Myers E.W."/>
            <person name="Teeling E.C."/>
        </authorList>
    </citation>
    <scope>NUCLEOTIDE SEQUENCE [LARGE SCALE GENOMIC DNA]</scope>
    <source>
        <strain evidence="11">MMolMol1</strain>
        <tissue evidence="11">Muscle</tissue>
    </source>
</reference>
<keyword evidence="8" id="KW-0324">Glycolysis</keyword>
<sequence>MVKFGVSGFGHIGHLVTRAAFNSGKVDIVAISDPSIDLNNMVYMFQCDSTHGEFKGTVKAENRKLVNSGKFISIFQERDLANIKWCDAGAAYVVESTGIFTTTEKAGAHLKGGAKKVIISAPFL</sequence>
<comment type="caution">
    <text evidence="11">The sequence shown here is derived from an EMBL/GenBank/DDBJ whole genome shotgun (WGS) entry which is preliminary data.</text>
</comment>
<evidence type="ECO:0000256" key="7">
    <source>
        <dbReference type="ARBA" id="ARBA00023027"/>
    </source>
</evidence>
<dbReference type="FunFam" id="3.40.50.720:FF:001161">
    <property type="entry name" value="Glyceraldehyde-3-phosphate dehydrogenase"/>
    <property type="match status" value="1"/>
</dbReference>
<dbReference type="PANTHER" id="PTHR10836:SF111">
    <property type="entry name" value="GLYCERALDEHYDE-3-PHOSPHATE DEHYDROGENASE"/>
    <property type="match status" value="1"/>
</dbReference>
<dbReference type="Proteomes" id="UP000550707">
    <property type="component" value="Unassembled WGS sequence"/>
</dbReference>
<keyword evidence="12" id="KW-1185">Reference proteome</keyword>
<dbReference type="SUPFAM" id="SSF51735">
    <property type="entry name" value="NAD(P)-binding Rossmann-fold domains"/>
    <property type="match status" value="1"/>
</dbReference>
<dbReference type="GO" id="GO:0051287">
    <property type="term" value="F:NAD binding"/>
    <property type="evidence" value="ECO:0007669"/>
    <property type="project" value="InterPro"/>
</dbReference>
<dbReference type="PANTHER" id="PTHR10836">
    <property type="entry name" value="GLYCERALDEHYDE 3-PHOSPHATE DEHYDROGENASE"/>
    <property type="match status" value="1"/>
</dbReference>
<keyword evidence="5" id="KW-0963">Cytoplasm</keyword>
<dbReference type="EMBL" id="JACASF010000013">
    <property type="protein sequence ID" value="KAF6437988.1"/>
    <property type="molecule type" value="Genomic_DNA"/>
</dbReference>
<evidence type="ECO:0000313" key="12">
    <source>
        <dbReference type="Proteomes" id="UP000550707"/>
    </source>
</evidence>
<dbReference type="CDD" id="cd05214">
    <property type="entry name" value="GAPDH_I_N"/>
    <property type="match status" value="1"/>
</dbReference>
<keyword evidence="7" id="KW-0520">NAD</keyword>
<comment type="catalytic activity">
    <reaction evidence="9">
        <text>D-glyceraldehyde 3-phosphate + phosphate + NAD(+) = (2R)-3-phospho-glyceroyl phosphate + NADH + H(+)</text>
        <dbReference type="Rhea" id="RHEA:10300"/>
        <dbReference type="ChEBI" id="CHEBI:15378"/>
        <dbReference type="ChEBI" id="CHEBI:43474"/>
        <dbReference type="ChEBI" id="CHEBI:57540"/>
        <dbReference type="ChEBI" id="CHEBI:57604"/>
        <dbReference type="ChEBI" id="CHEBI:57945"/>
        <dbReference type="ChEBI" id="CHEBI:59776"/>
        <dbReference type="EC" id="1.2.1.12"/>
    </reaction>
</comment>
<dbReference type="AlphaFoldDB" id="A0A7J8ER46"/>
<name>A0A7J8ER46_MOLMO</name>
<gene>
    <name evidence="11" type="ORF">HJG59_008688</name>
</gene>
<dbReference type="GO" id="GO:0006096">
    <property type="term" value="P:glycolytic process"/>
    <property type="evidence" value="ECO:0007669"/>
    <property type="project" value="UniProtKB-KW"/>
</dbReference>
<evidence type="ECO:0000256" key="9">
    <source>
        <dbReference type="ARBA" id="ARBA00047698"/>
    </source>
</evidence>
<evidence type="ECO:0000256" key="1">
    <source>
        <dbReference type="ARBA" id="ARBA00004869"/>
    </source>
</evidence>
<evidence type="ECO:0000259" key="10">
    <source>
        <dbReference type="SMART" id="SM00846"/>
    </source>
</evidence>
<dbReference type="InterPro" id="IPR020828">
    <property type="entry name" value="GlycerAld_3-P_DH_NAD(P)-bd"/>
</dbReference>
<dbReference type="InterPro" id="IPR036291">
    <property type="entry name" value="NAD(P)-bd_dom_sf"/>
</dbReference>
<evidence type="ECO:0000256" key="4">
    <source>
        <dbReference type="ARBA" id="ARBA00021022"/>
    </source>
</evidence>